<dbReference type="Proteomes" id="UP000800041">
    <property type="component" value="Unassembled WGS sequence"/>
</dbReference>
<protein>
    <recommendedName>
        <fullName evidence="2">Complex 1 LYR protein domain-containing protein</fullName>
    </recommendedName>
</protein>
<dbReference type="InterPro" id="IPR008011">
    <property type="entry name" value="Complex1_LYR_dom"/>
</dbReference>
<feature type="domain" description="Complex 1 LYR protein" evidence="2">
    <location>
        <begin position="3"/>
        <end position="59"/>
    </location>
</feature>
<feature type="region of interest" description="Disordered" evidence="1">
    <location>
        <begin position="243"/>
        <end position="285"/>
    </location>
</feature>
<dbReference type="Pfam" id="PF05347">
    <property type="entry name" value="Complex1_LYR"/>
    <property type="match status" value="1"/>
</dbReference>
<accession>A0A6G1GK14</accession>
<organism evidence="3 4">
    <name type="scientific">Aulographum hederae CBS 113979</name>
    <dbReference type="NCBI Taxonomy" id="1176131"/>
    <lineage>
        <taxon>Eukaryota</taxon>
        <taxon>Fungi</taxon>
        <taxon>Dikarya</taxon>
        <taxon>Ascomycota</taxon>
        <taxon>Pezizomycotina</taxon>
        <taxon>Dothideomycetes</taxon>
        <taxon>Pleosporomycetidae</taxon>
        <taxon>Aulographales</taxon>
        <taxon>Aulographaceae</taxon>
    </lineage>
</organism>
<keyword evidence="4" id="KW-1185">Reference proteome</keyword>
<feature type="non-terminal residue" evidence="3">
    <location>
        <position position="1"/>
    </location>
</feature>
<reference evidence="3" key="1">
    <citation type="journal article" date="2020" name="Stud. Mycol.">
        <title>101 Dothideomycetes genomes: a test case for predicting lifestyles and emergence of pathogens.</title>
        <authorList>
            <person name="Haridas S."/>
            <person name="Albert R."/>
            <person name="Binder M."/>
            <person name="Bloem J."/>
            <person name="Labutti K."/>
            <person name="Salamov A."/>
            <person name="Andreopoulos B."/>
            <person name="Baker S."/>
            <person name="Barry K."/>
            <person name="Bills G."/>
            <person name="Bluhm B."/>
            <person name="Cannon C."/>
            <person name="Castanera R."/>
            <person name="Culley D."/>
            <person name="Daum C."/>
            <person name="Ezra D."/>
            <person name="Gonzalez J."/>
            <person name="Henrissat B."/>
            <person name="Kuo A."/>
            <person name="Liang C."/>
            <person name="Lipzen A."/>
            <person name="Lutzoni F."/>
            <person name="Magnuson J."/>
            <person name="Mondo S."/>
            <person name="Nolan M."/>
            <person name="Ohm R."/>
            <person name="Pangilinan J."/>
            <person name="Park H.-J."/>
            <person name="Ramirez L."/>
            <person name="Alfaro M."/>
            <person name="Sun H."/>
            <person name="Tritt A."/>
            <person name="Yoshinaga Y."/>
            <person name="Zwiers L.-H."/>
            <person name="Turgeon B."/>
            <person name="Goodwin S."/>
            <person name="Spatafora J."/>
            <person name="Crous P."/>
            <person name="Grigoriev I."/>
        </authorList>
    </citation>
    <scope>NUCLEOTIDE SEQUENCE</scope>
    <source>
        <strain evidence="3">CBS 113979</strain>
    </source>
</reference>
<gene>
    <name evidence="3" type="ORF">K402DRAFT_343134</name>
</gene>
<dbReference type="CDD" id="cd20273">
    <property type="entry name" value="Complex1_LYR_unchar"/>
    <property type="match status" value="1"/>
</dbReference>
<dbReference type="EMBL" id="ML977208">
    <property type="protein sequence ID" value="KAF1981099.1"/>
    <property type="molecule type" value="Genomic_DNA"/>
</dbReference>
<evidence type="ECO:0000313" key="4">
    <source>
        <dbReference type="Proteomes" id="UP000800041"/>
    </source>
</evidence>
<feature type="compositionally biased region" description="Basic and acidic residues" evidence="1">
    <location>
        <begin position="243"/>
        <end position="255"/>
    </location>
</feature>
<dbReference type="OrthoDB" id="3925971at2759"/>
<name>A0A6G1GK14_9PEZI</name>
<feature type="region of interest" description="Disordered" evidence="1">
    <location>
        <begin position="87"/>
        <end position="113"/>
    </location>
</feature>
<dbReference type="InterPro" id="IPR046896">
    <property type="entry name" value="Cup1-like_N"/>
</dbReference>
<sequence>VPAIALYRALLRQCRAVPLDGEHRNSLQNIVRNRFAKNKRLANPHLNKLAFLAGYEALDILDAAVAGDRRKTEHVLDLVIRSPAPLKAPPMKTNRKASSQVHIPPVCPPPEKSLLATRPRQTVPGRRRIPYLTSAHGFPFLRFKKPQPESVSRVLRNKIAQRIRSVEHRDALRDYYIPLAEHEDAWDSLVEQELGRRSKHSNSLTWAEGYVELDAILHNEFVARATKSRELAEKMWEIVEKERELAEKESAERPNARSNRTTGRSKAAIKLPSQASHPRAPDGGP</sequence>
<evidence type="ECO:0000259" key="2">
    <source>
        <dbReference type="Pfam" id="PF05347"/>
    </source>
</evidence>
<evidence type="ECO:0000256" key="1">
    <source>
        <dbReference type="SAM" id="MobiDB-lite"/>
    </source>
</evidence>
<evidence type="ECO:0000313" key="3">
    <source>
        <dbReference type="EMBL" id="KAF1981099.1"/>
    </source>
</evidence>
<dbReference type="AlphaFoldDB" id="A0A6G1GK14"/>
<proteinExistence type="predicted"/>